<dbReference type="EMBL" id="MU394392">
    <property type="protein sequence ID" value="KAI6081544.1"/>
    <property type="molecule type" value="Genomic_DNA"/>
</dbReference>
<reference evidence="1 2" key="1">
    <citation type="journal article" date="2022" name="New Phytol.">
        <title>Ecological generalism drives hyperdiversity of secondary metabolite gene clusters in xylarialean endophytes.</title>
        <authorList>
            <person name="Franco M.E.E."/>
            <person name="Wisecaver J.H."/>
            <person name="Arnold A.E."/>
            <person name="Ju Y.M."/>
            <person name="Slot J.C."/>
            <person name="Ahrendt S."/>
            <person name="Moore L.P."/>
            <person name="Eastman K.E."/>
            <person name="Scott K."/>
            <person name="Konkel Z."/>
            <person name="Mondo S.J."/>
            <person name="Kuo A."/>
            <person name="Hayes R.D."/>
            <person name="Haridas S."/>
            <person name="Andreopoulos B."/>
            <person name="Riley R."/>
            <person name="LaButti K."/>
            <person name="Pangilinan J."/>
            <person name="Lipzen A."/>
            <person name="Amirebrahimi M."/>
            <person name="Yan J."/>
            <person name="Adam C."/>
            <person name="Keymanesh K."/>
            <person name="Ng V."/>
            <person name="Louie K."/>
            <person name="Northen T."/>
            <person name="Drula E."/>
            <person name="Henrissat B."/>
            <person name="Hsieh H.M."/>
            <person name="Youens-Clark K."/>
            <person name="Lutzoni F."/>
            <person name="Miadlikowska J."/>
            <person name="Eastwood D.C."/>
            <person name="Hamelin R.C."/>
            <person name="Grigoriev I.V."/>
            <person name="U'Ren J.M."/>
        </authorList>
    </citation>
    <scope>NUCLEOTIDE SEQUENCE [LARGE SCALE GENOMIC DNA]</scope>
    <source>
        <strain evidence="1 2">ER1909</strain>
    </source>
</reference>
<protein>
    <submittedName>
        <fullName evidence="1">Uncharacterized protein</fullName>
    </submittedName>
</protein>
<dbReference type="Proteomes" id="UP001497680">
    <property type="component" value="Unassembled WGS sequence"/>
</dbReference>
<sequence length="806" mass="88892">MKYHSGLALFLLVAHGATTESGLMARDGQPDSQTLAVYAKSGQCYYYYTEKKNWNKAIQPCETYCANNGGHGYAQCDGSPFANVDLSKSGQALFTDDDGFPWAPAKCKCSNPDVEGLANEIITVVAEALSQLDNVLCAVFVSAIKEIVDIGLMFVPGGAAVKGVGKVIQYAKSAYENGMDASQFYTDWVGQACGVPGWSFSLEDMFTDMVNAPDSMMGAGVSSTGCLPKAKKCNKRDPKPDPKTSSQVHGGTSTKKEEGTSTKKEESTSTKKEESTSTKKEEGTSTKDNPPSSTQSPNTCKLKRAAYKPDPVRKVNKFGDIETRSEEQCTNGQTTTITHFTYTDPAIGYYVQDRKDIPKITCKKDHTQACYHYRSIMSRYSATRDMTEWTCQATSTSWSKGASSSWGVDGDATASWGSTAIGKPSGTTQHWFPWANGYVYREVLMKDGKPDMNRNKKPKYDGCERDEFPPRYFWPGDDKAPKSMRQWVRFLPGPENRGGGQLWSGFCNNHNAASTKNLGKKSKETYVISAHIKSDKAVTRVETKGKDTTIHSTVKVSTLRAIFSIAEFEGLKPNDDGLKDNPCYPEALVDDPGWALLTDDPWYDDHPASKANIPNYLKAPSKAMVDAANAKADVARKNGEKLETLPALDLKNIMTRFNVKTEKDLWNKYVGDGNGQIPEDLWGVLPTIPKFPKPKKRSFADIAAANYTLSREDLDADDLDWDGDEDDVDGMDDEELRRWLEDYEEMIHHMYEGADYEDDAESPTTPPEIPAEPTSIPHNERDLINQPTPAMEGSNASGGIPRPTQM</sequence>
<proteinExistence type="predicted"/>
<evidence type="ECO:0000313" key="2">
    <source>
        <dbReference type="Proteomes" id="UP001497680"/>
    </source>
</evidence>
<comment type="caution">
    <text evidence="1">The sequence shown here is derived from an EMBL/GenBank/DDBJ whole genome shotgun (WGS) entry which is preliminary data.</text>
</comment>
<gene>
    <name evidence="1" type="ORF">F4821DRAFT_264781</name>
</gene>
<keyword evidence="2" id="KW-1185">Reference proteome</keyword>
<accession>A0ACC0CM98</accession>
<name>A0ACC0CM98_9PEZI</name>
<organism evidence="1 2">
    <name type="scientific">Hypoxylon rubiginosum</name>
    <dbReference type="NCBI Taxonomy" id="110542"/>
    <lineage>
        <taxon>Eukaryota</taxon>
        <taxon>Fungi</taxon>
        <taxon>Dikarya</taxon>
        <taxon>Ascomycota</taxon>
        <taxon>Pezizomycotina</taxon>
        <taxon>Sordariomycetes</taxon>
        <taxon>Xylariomycetidae</taxon>
        <taxon>Xylariales</taxon>
        <taxon>Hypoxylaceae</taxon>
        <taxon>Hypoxylon</taxon>
    </lineage>
</organism>
<evidence type="ECO:0000313" key="1">
    <source>
        <dbReference type="EMBL" id="KAI6081544.1"/>
    </source>
</evidence>